<dbReference type="Proteomes" id="UP001429357">
    <property type="component" value="Unassembled WGS sequence"/>
</dbReference>
<evidence type="ECO:0000256" key="4">
    <source>
        <dbReference type="ARBA" id="ARBA00017858"/>
    </source>
</evidence>
<evidence type="ECO:0000256" key="8">
    <source>
        <dbReference type="ARBA" id="ARBA00022741"/>
    </source>
</evidence>
<evidence type="ECO:0000259" key="15">
    <source>
        <dbReference type="Pfam" id="PF08544"/>
    </source>
</evidence>
<gene>
    <name evidence="13" type="primary">thrB</name>
    <name evidence="16" type="ORF">BAU18_001272</name>
</gene>
<evidence type="ECO:0000256" key="3">
    <source>
        <dbReference type="ARBA" id="ARBA00012078"/>
    </source>
</evidence>
<keyword evidence="10 13" id="KW-0067">ATP-binding</keyword>
<dbReference type="InterPro" id="IPR000870">
    <property type="entry name" value="Homoserine_kinase"/>
</dbReference>
<dbReference type="SUPFAM" id="SSF55060">
    <property type="entry name" value="GHMP Kinase, C-terminal domain"/>
    <property type="match status" value="1"/>
</dbReference>
<accession>A0ABV0F0X0</accession>
<evidence type="ECO:0000313" key="16">
    <source>
        <dbReference type="EMBL" id="MEO1781685.1"/>
    </source>
</evidence>
<dbReference type="SUPFAM" id="SSF54211">
    <property type="entry name" value="Ribosomal protein S5 domain 2-like"/>
    <property type="match status" value="1"/>
</dbReference>
<keyword evidence="8 13" id="KW-0547">Nucleotide-binding</keyword>
<sequence>MKIRVPATSANLGPGFDSCGVALDRYLFVEVIEESYEWLVEHELGPEVPNDQENLLLKTALELVPELPPHHLKMTSDIPITRGLGSSSSVIVAGIELANRLGNLGLTQESKVTLATKLEGHPDNVAPAIFGDLVIASAVDGQVDVVRHYFPDCKIIAVIPRQPLSTEKARHVLPSEVPFKEAVAASSIANVMVAALMTGNLPVAGQMMEKDRFHEKYRSQLVPHLAVIRELAHEEGAYGCFLSGAGPTVLVLTPENRCQKIQQLLNALELDAAVEVLAVDREGVQVF</sequence>
<comment type="subcellular location">
    <subcellularLocation>
        <location evidence="13">Cytoplasm</location>
    </subcellularLocation>
</comment>
<evidence type="ECO:0000256" key="9">
    <source>
        <dbReference type="ARBA" id="ARBA00022777"/>
    </source>
</evidence>
<dbReference type="EMBL" id="MAEI02000001">
    <property type="protein sequence ID" value="MEO1781685.1"/>
    <property type="molecule type" value="Genomic_DNA"/>
</dbReference>
<evidence type="ECO:0000256" key="6">
    <source>
        <dbReference type="ARBA" id="ARBA00022679"/>
    </source>
</evidence>
<protein>
    <recommendedName>
        <fullName evidence="4 13">Homoserine kinase</fullName>
        <shortName evidence="13">HK</shortName>
        <shortName evidence="13">HSK</shortName>
        <ecNumber evidence="3 13">2.7.1.39</ecNumber>
    </recommendedName>
</protein>
<keyword evidence="6 13" id="KW-0808">Transferase</keyword>
<evidence type="ECO:0000256" key="11">
    <source>
        <dbReference type="ARBA" id="ARBA00049375"/>
    </source>
</evidence>
<evidence type="ECO:0000256" key="13">
    <source>
        <dbReference type="HAMAP-Rule" id="MF_00384"/>
    </source>
</evidence>
<dbReference type="PIRSF" id="PIRSF000676">
    <property type="entry name" value="Homoser_kin"/>
    <property type="match status" value="1"/>
</dbReference>
<evidence type="ECO:0000313" key="17">
    <source>
        <dbReference type="Proteomes" id="UP001429357"/>
    </source>
</evidence>
<proteinExistence type="inferred from homology"/>
<dbReference type="PANTHER" id="PTHR20861">
    <property type="entry name" value="HOMOSERINE/4-DIPHOSPHOCYTIDYL-2-C-METHYL-D-ERYTHRITOL KINASE"/>
    <property type="match status" value="1"/>
</dbReference>
<comment type="similarity">
    <text evidence="2 13">Belongs to the GHMP kinase family. Homoserine kinase subfamily.</text>
</comment>
<feature type="domain" description="GHMP kinase N-terminal" evidence="14">
    <location>
        <begin position="54"/>
        <end position="131"/>
    </location>
</feature>
<dbReference type="GO" id="GO:0016301">
    <property type="term" value="F:kinase activity"/>
    <property type="evidence" value="ECO:0007669"/>
    <property type="project" value="UniProtKB-KW"/>
</dbReference>
<evidence type="ECO:0000256" key="1">
    <source>
        <dbReference type="ARBA" id="ARBA00005015"/>
    </source>
</evidence>
<dbReference type="HAMAP" id="MF_00384">
    <property type="entry name" value="Homoser_kinase"/>
    <property type="match status" value="1"/>
</dbReference>
<keyword evidence="7 13" id="KW-0791">Threonine biosynthesis</keyword>
<evidence type="ECO:0000256" key="10">
    <source>
        <dbReference type="ARBA" id="ARBA00022840"/>
    </source>
</evidence>
<comment type="catalytic activity">
    <reaction evidence="11 13">
        <text>L-homoserine + ATP = O-phospho-L-homoserine + ADP + H(+)</text>
        <dbReference type="Rhea" id="RHEA:13985"/>
        <dbReference type="ChEBI" id="CHEBI:15378"/>
        <dbReference type="ChEBI" id="CHEBI:30616"/>
        <dbReference type="ChEBI" id="CHEBI:57476"/>
        <dbReference type="ChEBI" id="CHEBI:57590"/>
        <dbReference type="ChEBI" id="CHEBI:456216"/>
        <dbReference type="EC" id="2.7.1.39"/>
    </reaction>
</comment>
<dbReference type="Pfam" id="PF08544">
    <property type="entry name" value="GHMP_kinases_C"/>
    <property type="match status" value="1"/>
</dbReference>
<dbReference type="Gene3D" id="3.30.230.10">
    <property type="match status" value="1"/>
</dbReference>
<dbReference type="InterPro" id="IPR006203">
    <property type="entry name" value="GHMP_knse_ATP-bd_CS"/>
</dbReference>
<comment type="caution">
    <text evidence="16">The sequence shown here is derived from an EMBL/GenBank/DDBJ whole genome shotgun (WGS) entry which is preliminary data.</text>
</comment>
<evidence type="ECO:0000256" key="5">
    <source>
        <dbReference type="ARBA" id="ARBA00022605"/>
    </source>
</evidence>
<dbReference type="PANTHER" id="PTHR20861:SF1">
    <property type="entry name" value="HOMOSERINE KINASE"/>
    <property type="match status" value="1"/>
</dbReference>
<keyword evidence="13" id="KW-0963">Cytoplasm</keyword>
<dbReference type="Gene3D" id="3.30.70.890">
    <property type="entry name" value="GHMP kinase, C-terminal domain"/>
    <property type="match status" value="1"/>
</dbReference>
<dbReference type="PRINTS" id="PR00958">
    <property type="entry name" value="HOMSERKINASE"/>
</dbReference>
<evidence type="ECO:0000259" key="14">
    <source>
        <dbReference type="Pfam" id="PF00288"/>
    </source>
</evidence>
<dbReference type="InterPro" id="IPR006204">
    <property type="entry name" value="GHMP_kinase_N_dom"/>
</dbReference>
<feature type="binding site" evidence="13">
    <location>
        <begin position="79"/>
        <end position="89"/>
    </location>
    <ligand>
        <name>ATP</name>
        <dbReference type="ChEBI" id="CHEBI:30616"/>
    </ligand>
</feature>
<dbReference type="RefSeq" id="WP_161868405.1">
    <property type="nucleotide sequence ID" value="NZ_MAEI02000001.1"/>
</dbReference>
<comment type="function">
    <text evidence="12 13">Catalyzes the ATP-dependent phosphorylation of L-homoserine to L-homoserine phosphate.</text>
</comment>
<name>A0ABV0F0X0_9ENTE</name>
<evidence type="ECO:0000256" key="7">
    <source>
        <dbReference type="ARBA" id="ARBA00022697"/>
    </source>
</evidence>
<organism evidence="16 17">
    <name type="scientific">Enterococcus diestrammenae</name>
    <dbReference type="NCBI Taxonomy" id="1155073"/>
    <lineage>
        <taxon>Bacteria</taxon>
        <taxon>Bacillati</taxon>
        <taxon>Bacillota</taxon>
        <taxon>Bacilli</taxon>
        <taxon>Lactobacillales</taxon>
        <taxon>Enterococcaceae</taxon>
        <taxon>Enterococcus</taxon>
    </lineage>
</organism>
<dbReference type="InterPro" id="IPR036554">
    <property type="entry name" value="GHMP_kinase_C_sf"/>
</dbReference>
<evidence type="ECO:0000256" key="12">
    <source>
        <dbReference type="ARBA" id="ARBA00049954"/>
    </source>
</evidence>
<comment type="pathway">
    <text evidence="1 13">Amino-acid biosynthesis; L-threonine biosynthesis; L-threonine from L-aspartate: step 4/5.</text>
</comment>
<dbReference type="EC" id="2.7.1.39" evidence="3 13"/>
<dbReference type="InterPro" id="IPR013750">
    <property type="entry name" value="GHMP_kinase_C_dom"/>
</dbReference>
<evidence type="ECO:0000256" key="2">
    <source>
        <dbReference type="ARBA" id="ARBA00007370"/>
    </source>
</evidence>
<dbReference type="InterPro" id="IPR020568">
    <property type="entry name" value="Ribosomal_Su5_D2-typ_SF"/>
</dbReference>
<keyword evidence="9 13" id="KW-0418">Kinase</keyword>
<reference evidence="16 17" key="2">
    <citation type="submission" date="2024-02" db="EMBL/GenBank/DDBJ databases">
        <title>The Genome Sequence of Enterococcus diestrammenae JM9A.</title>
        <authorList>
            <person name="Earl A."/>
            <person name="Manson A."/>
            <person name="Gilmore M."/>
            <person name="Sanders J."/>
            <person name="Shea T."/>
            <person name="Howe W."/>
            <person name="Livny J."/>
            <person name="Cuomo C."/>
            <person name="Neafsey D."/>
            <person name="Birren B."/>
        </authorList>
    </citation>
    <scope>NUCLEOTIDE SEQUENCE [LARGE SCALE GENOMIC DNA]</scope>
    <source>
        <strain evidence="16 17">JM9A</strain>
    </source>
</reference>
<reference evidence="17" key="1">
    <citation type="submission" date="2016-06" db="EMBL/GenBank/DDBJ databases">
        <title>Four novel species of enterococci isolated from chicken manure.</title>
        <authorList>
            <person name="Van Tyne D."/>
        </authorList>
    </citation>
    <scope>NUCLEOTIDE SEQUENCE [LARGE SCALE GENOMIC DNA]</scope>
    <source>
        <strain evidence="17">JM9A</strain>
    </source>
</reference>
<dbReference type="InterPro" id="IPR014721">
    <property type="entry name" value="Ribsml_uS5_D2-typ_fold_subgr"/>
</dbReference>
<dbReference type="PROSITE" id="PS00627">
    <property type="entry name" value="GHMP_KINASES_ATP"/>
    <property type="match status" value="1"/>
</dbReference>
<dbReference type="Pfam" id="PF00288">
    <property type="entry name" value="GHMP_kinases_N"/>
    <property type="match status" value="1"/>
</dbReference>
<keyword evidence="17" id="KW-1185">Reference proteome</keyword>
<dbReference type="NCBIfam" id="TIGR00191">
    <property type="entry name" value="thrB"/>
    <property type="match status" value="1"/>
</dbReference>
<keyword evidence="5 13" id="KW-0028">Amino-acid biosynthesis</keyword>
<feature type="domain" description="GHMP kinase C-terminal" evidence="15">
    <location>
        <begin position="192"/>
        <end position="262"/>
    </location>
</feature>